<dbReference type="Pfam" id="PF01966">
    <property type="entry name" value="HD"/>
    <property type="match status" value="1"/>
</dbReference>
<keyword evidence="2 5" id="KW-0255">Endonuclease</keyword>
<evidence type="ECO:0000259" key="7">
    <source>
        <dbReference type="PROSITE" id="PS51831"/>
    </source>
</evidence>
<dbReference type="GO" id="GO:0003723">
    <property type="term" value="F:RNA binding"/>
    <property type="evidence" value="ECO:0007669"/>
    <property type="project" value="UniProtKB-UniRule"/>
</dbReference>
<name>A0A934KJP5_9BACT</name>
<dbReference type="SMART" id="SM00471">
    <property type="entry name" value="HDc"/>
    <property type="match status" value="1"/>
</dbReference>
<evidence type="ECO:0000313" key="8">
    <source>
        <dbReference type="EMBL" id="MBJ7610676.1"/>
    </source>
</evidence>
<evidence type="ECO:0000256" key="6">
    <source>
        <dbReference type="SAM" id="MobiDB-lite"/>
    </source>
</evidence>
<evidence type="ECO:0000313" key="9">
    <source>
        <dbReference type="Proteomes" id="UP000614410"/>
    </source>
</evidence>
<keyword evidence="1 5" id="KW-0540">Nuclease</keyword>
<feature type="compositionally biased region" description="Low complexity" evidence="6">
    <location>
        <begin position="38"/>
        <end position="49"/>
    </location>
</feature>
<dbReference type="Proteomes" id="UP000614410">
    <property type="component" value="Unassembled WGS sequence"/>
</dbReference>
<dbReference type="Gene3D" id="1.10.3210.10">
    <property type="entry name" value="Hypothetical protein af1432"/>
    <property type="match status" value="1"/>
</dbReference>
<evidence type="ECO:0000256" key="5">
    <source>
        <dbReference type="HAMAP-Rule" id="MF_00335"/>
    </source>
</evidence>
<reference evidence="8 9" key="1">
    <citation type="submission" date="2020-10" db="EMBL/GenBank/DDBJ databases">
        <title>Ca. Dormibacterota MAGs.</title>
        <authorList>
            <person name="Montgomery K."/>
        </authorList>
    </citation>
    <scope>NUCLEOTIDE SEQUENCE [LARGE SCALE GENOMIC DNA]</scope>
    <source>
        <strain evidence="8">Mitchell_Peninsula_5</strain>
    </source>
</reference>
<dbReference type="EC" id="3.1.-.-" evidence="5"/>
<dbReference type="SUPFAM" id="SSF109604">
    <property type="entry name" value="HD-domain/PDEase-like"/>
    <property type="match status" value="1"/>
</dbReference>
<feature type="compositionally biased region" description="Low complexity" evidence="6">
    <location>
        <begin position="532"/>
        <end position="545"/>
    </location>
</feature>
<comment type="caution">
    <text evidence="8">The sequence shown here is derived from an EMBL/GenBank/DDBJ whole genome shotgun (WGS) entry which is preliminary data.</text>
</comment>
<organism evidence="8 9">
    <name type="scientific">Candidatus Amunia macphersoniae</name>
    <dbReference type="NCBI Taxonomy" id="3127014"/>
    <lineage>
        <taxon>Bacteria</taxon>
        <taxon>Bacillati</taxon>
        <taxon>Candidatus Dormiibacterota</taxon>
        <taxon>Candidatus Dormibacteria</taxon>
        <taxon>Candidatus Aeolococcales</taxon>
        <taxon>Candidatus Aeolococcaceae</taxon>
        <taxon>Candidatus Amunia</taxon>
    </lineage>
</organism>
<evidence type="ECO:0000256" key="2">
    <source>
        <dbReference type="ARBA" id="ARBA00022759"/>
    </source>
</evidence>
<dbReference type="NCBIfam" id="TIGR00277">
    <property type="entry name" value="HDIG"/>
    <property type="match status" value="1"/>
</dbReference>
<dbReference type="CDD" id="cd00077">
    <property type="entry name" value="HDc"/>
    <property type="match status" value="1"/>
</dbReference>
<dbReference type="GO" id="GO:0016787">
    <property type="term" value="F:hydrolase activity"/>
    <property type="evidence" value="ECO:0007669"/>
    <property type="project" value="UniProtKB-KW"/>
</dbReference>
<keyword evidence="4 5" id="KW-0694">RNA-binding</keyword>
<dbReference type="InterPro" id="IPR003607">
    <property type="entry name" value="HD/PDEase_dom"/>
</dbReference>
<feature type="region of interest" description="Disordered" evidence="6">
    <location>
        <begin position="513"/>
        <end position="554"/>
    </location>
</feature>
<gene>
    <name evidence="5" type="primary">rny</name>
    <name evidence="8" type="ORF">JF887_14810</name>
</gene>
<proteinExistence type="inferred from homology"/>
<evidence type="ECO:0000256" key="4">
    <source>
        <dbReference type="ARBA" id="ARBA00022884"/>
    </source>
</evidence>
<dbReference type="EMBL" id="JAEKNN010000072">
    <property type="protein sequence ID" value="MBJ7610676.1"/>
    <property type="molecule type" value="Genomic_DNA"/>
</dbReference>
<dbReference type="InterPro" id="IPR006674">
    <property type="entry name" value="HD_domain"/>
</dbReference>
<feature type="domain" description="HD" evidence="7">
    <location>
        <begin position="321"/>
        <end position="414"/>
    </location>
</feature>
<dbReference type="PROSITE" id="PS51831">
    <property type="entry name" value="HD"/>
    <property type="match status" value="1"/>
</dbReference>
<feature type="region of interest" description="Disordered" evidence="6">
    <location>
        <begin position="27"/>
        <end position="49"/>
    </location>
</feature>
<dbReference type="GO" id="GO:0006402">
    <property type="term" value="P:mRNA catabolic process"/>
    <property type="evidence" value="ECO:0007669"/>
    <property type="project" value="UniProtKB-UniRule"/>
</dbReference>
<keyword evidence="3 5" id="KW-0378">Hydrolase</keyword>
<comment type="similarity">
    <text evidence="5">Belongs to the RNase Y family.</text>
</comment>
<dbReference type="AlphaFoldDB" id="A0A934KJP5"/>
<dbReference type="GO" id="GO:0005886">
    <property type="term" value="C:plasma membrane"/>
    <property type="evidence" value="ECO:0007669"/>
    <property type="project" value="UniProtKB-UniRule"/>
</dbReference>
<evidence type="ECO:0000256" key="3">
    <source>
        <dbReference type="ARBA" id="ARBA00022801"/>
    </source>
</evidence>
<dbReference type="GO" id="GO:0004521">
    <property type="term" value="F:RNA endonuclease activity"/>
    <property type="evidence" value="ECO:0007669"/>
    <property type="project" value="UniProtKB-UniRule"/>
</dbReference>
<accession>A0A934KJP5</accession>
<sequence length="554" mass="59995">MIVILVVAIVLVAGAGAAALVRASRLPHPTSPSRAQPADPATSARARAEADGAIAQARNQALAVRETVREEVLARTQAVEASDGLLEERERTHRDRRAMFDDRRHLHKKRRDEIDARIASVAEMRAEIGATIERSADLDRQTAERTVLDRIDNELATEHQARVEAAVAERVGDVEPAARTLIMEVMQRQLHGHADGAPRAAPLPLEDLDDHGRERLLSALSVIADDTGMELGVDEDRAQATLRGMDPIGREVARQAALEVVDRKLQAADVPPLLLRTRGSLTGTVRQLGEQALWEMQMDGRPELAELVGTLHYRFSYGQNALLHCEETGHICGVLAAELGMGQVTAREAGMLHDIGKSVDHDVEGSHAIIGGELLRILGAPPGIIHAVKAHHFDEEPTTDLAMLTICADAISASRPGARRDTLATYLARLEQLQTIATRHSGVERAFPLQAGREVRIFVRAKQVKDAQVPELSVQIAREIETEMQYPGMIKVTVIRETTATATAPAQIAAVQAANRRRAGNGDDQEAIPNGTAETPQPEATEPEPSGINGSDQI</sequence>
<evidence type="ECO:0000256" key="1">
    <source>
        <dbReference type="ARBA" id="ARBA00022722"/>
    </source>
</evidence>
<dbReference type="HAMAP" id="MF_00335">
    <property type="entry name" value="RNase_Y"/>
    <property type="match status" value="1"/>
</dbReference>
<comment type="function">
    <text evidence="5">Endoribonuclease that initiates mRNA decay.</text>
</comment>
<dbReference type="InterPro" id="IPR017705">
    <property type="entry name" value="Ribonuclease_Y"/>
</dbReference>
<protein>
    <recommendedName>
        <fullName evidence="5">Ribonuclease Y</fullName>
        <shortName evidence="5">RNase Y</shortName>
        <ecNumber evidence="5">3.1.-.-</ecNumber>
    </recommendedName>
</protein>
<dbReference type="InterPro" id="IPR006675">
    <property type="entry name" value="HDIG_dom"/>
</dbReference>